<evidence type="ECO:0000313" key="13">
    <source>
        <dbReference type="Proteomes" id="UP000694844"/>
    </source>
</evidence>
<dbReference type="Gene3D" id="3.40.390.10">
    <property type="entry name" value="Collagenase (Catalytic Domain)"/>
    <property type="match status" value="1"/>
</dbReference>
<accession>A0A8B8A8X0</accession>
<dbReference type="FunFam" id="4.10.70.10:FF:000001">
    <property type="entry name" value="Disintegrin and metalloproteinase domain-containing protein 22"/>
    <property type="match status" value="1"/>
</dbReference>
<dbReference type="Pfam" id="PF00200">
    <property type="entry name" value="Disintegrin"/>
    <property type="match status" value="1"/>
</dbReference>
<feature type="disulfide bond" evidence="7">
    <location>
        <begin position="372"/>
        <end position="377"/>
    </location>
</feature>
<keyword evidence="10" id="KW-0732">Signal</keyword>
<evidence type="ECO:0000256" key="3">
    <source>
        <dbReference type="ARBA" id="ARBA00022989"/>
    </source>
</evidence>
<feature type="compositionally biased region" description="Polar residues" evidence="8">
    <location>
        <begin position="1015"/>
        <end position="1036"/>
    </location>
</feature>
<dbReference type="Gene3D" id="4.10.70.10">
    <property type="entry name" value="Disintegrin domain"/>
    <property type="match status" value="1"/>
</dbReference>
<organism evidence="13 14">
    <name type="scientific">Crassostrea virginica</name>
    <name type="common">Eastern oyster</name>
    <dbReference type="NCBI Taxonomy" id="6565"/>
    <lineage>
        <taxon>Eukaryota</taxon>
        <taxon>Metazoa</taxon>
        <taxon>Spiralia</taxon>
        <taxon>Lophotrochozoa</taxon>
        <taxon>Mollusca</taxon>
        <taxon>Bivalvia</taxon>
        <taxon>Autobranchia</taxon>
        <taxon>Pteriomorphia</taxon>
        <taxon>Ostreida</taxon>
        <taxon>Ostreoidea</taxon>
        <taxon>Ostreidae</taxon>
        <taxon>Crassostrea</taxon>
    </lineage>
</organism>
<keyword evidence="2 9" id="KW-0812">Transmembrane</keyword>
<dbReference type="PANTHER" id="PTHR11905">
    <property type="entry name" value="ADAM A DISINTEGRIN AND METALLOPROTEASE DOMAIN"/>
    <property type="match status" value="1"/>
</dbReference>
<dbReference type="InterPro" id="IPR034027">
    <property type="entry name" value="Reprolysin_adamalysin"/>
</dbReference>
<comment type="subcellular location">
    <subcellularLocation>
        <location evidence="1">Membrane</location>
        <topology evidence="1">Single-pass membrane protein</topology>
    </subcellularLocation>
</comment>
<keyword evidence="3 9" id="KW-1133">Transmembrane helix</keyword>
<evidence type="ECO:0000256" key="2">
    <source>
        <dbReference type="ARBA" id="ARBA00022692"/>
    </source>
</evidence>
<feature type="chain" id="PRO_5033997594" evidence="10">
    <location>
        <begin position="22"/>
        <end position="1306"/>
    </location>
</feature>
<evidence type="ECO:0000256" key="8">
    <source>
        <dbReference type="SAM" id="MobiDB-lite"/>
    </source>
</evidence>
<dbReference type="SUPFAM" id="SSF55486">
    <property type="entry name" value="Metalloproteases ('zincins'), catalytic domain"/>
    <property type="match status" value="1"/>
</dbReference>
<dbReference type="PROSITE" id="PS01186">
    <property type="entry name" value="EGF_2"/>
    <property type="match status" value="1"/>
</dbReference>
<dbReference type="Proteomes" id="UP000694844">
    <property type="component" value="Chromosome 6"/>
</dbReference>
<dbReference type="CDD" id="cd04269">
    <property type="entry name" value="ZnMc_adamalysin_II_like"/>
    <property type="match status" value="1"/>
</dbReference>
<dbReference type="InterPro" id="IPR001590">
    <property type="entry name" value="Peptidase_M12B"/>
</dbReference>
<feature type="binding site" evidence="7">
    <location>
        <position position="364"/>
    </location>
    <ligand>
        <name>Zn(2+)</name>
        <dbReference type="ChEBI" id="CHEBI:29105"/>
        <note>catalytic</note>
    </ligand>
</feature>
<dbReference type="GO" id="GO:0016020">
    <property type="term" value="C:membrane"/>
    <property type="evidence" value="ECO:0007669"/>
    <property type="project" value="UniProtKB-SubCell"/>
</dbReference>
<feature type="compositionally biased region" description="Polar residues" evidence="8">
    <location>
        <begin position="800"/>
        <end position="811"/>
    </location>
</feature>
<dbReference type="Pfam" id="PF01562">
    <property type="entry name" value="Pep_M12B_propep"/>
    <property type="match status" value="1"/>
</dbReference>
<keyword evidence="13" id="KW-1185">Reference proteome</keyword>
<dbReference type="KEGG" id="cvn:111100393"/>
<evidence type="ECO:0000313" key="14">
    <source>
        <dbReference type="RefSeq" id="XP_022287907.1"/>
    </source>
</evidence>
<feature type="domain" description="Peptidase M12B" evidence="12">
    <location>
        <begin position="217"/>
        <end position="417"/>
    </location>
</feature>
<dbReference type="InterPro" id="IPR002870">
    <property type="entry name" value="Peptidase_M12B_N"/>
</dbReference>
<keyword evidence="7" id="KW-0479">Metal-binding</keyword>
<feature type="active site" evidence="7">
    <location>
        <position position="355"/>
    </location>
</feature>
<keyword evidence="5 7" id="KW-1015">Disulfide bond</keyword>
<feature type="compositionally biased region" description="Polar residues" evidence="8">
    <location>
        <begin position="1268"/>
        <end position="1284"/>
    </location>
</feature>
<evidence type="ECO:0000256" key="6">
    <source>
        <dbReference type="PROSITE-ProRule" id="PRU00068"/>
    </source>
</evidence>
<feature type="compositionally biased region" description="Basic and acidic residues" evidence="8">
    <location>
        <begin position="1110"/>
        <end position="1125"/>
    </location>
</feature>
<dbReference type="RefSeq" id="XP_022287907.1">
    <property type="nucleotide sequence ID" value="XM_022432199.1"/>
</dbReference>
<feature type="compositionally biased region" description="Polar residues" evidence="8">
    <location>
        <begin position="996"/>
        <end position="1008"/>
    </location>
</feature>
<proteinExistence type="predicted"/>
<dbReference type="FunFam" id="3.40.390.10:FF:000002">
    <property type="entry name" value="Disintegrin and metalloproteinase domain-containing protein 22"/>
    <property type="match status" value="1"/>
</dbReference>
<dbReference type="GO" id="GO:0046872">
    <property type="term" value="F:metal ion binding"/>
    <property type="evidence" value="ECO:0007669"/>
    <property type="project" value="UniProtKB-KW"/>
</dbReference>
<feature type="compositionally biased region" description="Polar residues" evidence="8">
    <location>
        <begin position="1146"/>
        <end position="1159"/>
    </location>
</feature>
<feature type="disulfide bond" evidence="6">
    <location>
        <begin position="483"/>
        <end position="503"/>
    </location>
</feature>
<feature type="signal peptide" evidence="10">
    <location>
        <begin position="1"/>
        <end position="21"/>
    </location>
</feature>
<reference evidence="14" key="1">
    <citation type="submission" date="2025-08" db="UniProtKB">
        <authorList>
            <consortium name="RefSeq"/>
        </authorList>
    </citation>
    <scope>IDENTIFICATION</scope>
    <source>
        <tissue evidence="14">Whole sample</tissue>
    </source>
</reference>
<evidence type="ECO:0000256" key="4">
    <source>
        <dbReference type="ARBA" id="ARBA00023136"/>
    </source>
</evidence>
<sequence length="1306" mass="143785">MEKYVFFISFVGLLHLISVLGDNFIKKNVQDKRLFQVIKPVFYHNRLPRDTTHIKNGSHLQDVTLYFKAFDRNFFIDLNVNKYLFSKNFIEKKIHFDNGSSIHKPRIEQSSHCFYHGSLRGFQHSVVAVSTCDGIRGLISDGRVSYHIDPSPEHGLGQHKLYIEPDDRPIPVQRRGGHLKHSSLHANATLNYLHTRDVLHRVRRELRGPYDGNNNARFVELYIVTDQSLYRKYGYQDDVVKQRSKDIVNIVSKLYNPLNIYIALVGIEIWSQDKIRVRSQANDTLEEFLNYRRQSINPKYENDNAQLITGLQFSDNILGKALVNTICTFSSSGGVSSDSDSNNRLIQVATTMAHELGHNLGMAHDNYSFCQCPDDKCIMAPTQGGVNAPPTKWSSCSKIALSENFEIGMDYCLKNKPDKLYEGPVCGNGFVEEGEECDCGLPEDCKTKCCDARTCKLTTGAVCATGKCCDTQSCMLRPRATLCRGAYEECDLPEFCNGESEYCPSDVYRKNGIECANGQSYCLNGKCKTHTGQCRLLWGATGRVSDPICFQHLNVNGSSTGNCGYNLYTQRYNRCDKDSDVMCGLLHCVHLNEKLMFWRENLAIATPASFLQKGSKVYVCRSATLDVGLNMPDPGQVPDGAKCGHEKICYNHKCTSLARIPTKDCPDCNSNGVCNSIGQCHCDEGFGPPFCNEPGYGGSLHSGPVKIKVDVKWNYDNYLLIGLLVTFAMIIVLGCLAFLAFFYRESLKKWWLNHPGDLKYRVPCFSLSSWKRSPRNQNGGTAMNTRGANLQRDISTPVFQSTTASQTQNKTIGKETSQEKVALKTHSKTPVHRPAPPKFFKKKEKQDADSATYQNVAVKVPPTQAKQQESSFQDVKLNAVPSDTKETRSIFSKFSRKLSKSEESKPSRPVQPPTFSPSAKPIVKPGTKPMSKQPASALKPNTPAGPLKPPPPSAALKPQSSSPVLKPNAPSTGFKPTAPSAALKPTPSSVALKPSASASTAFKPSSPATALKPVNRQNSNPSNPSVTRQDSNSSGSGVAMRKERVTREISNPVLISTTDRRSQAFVQEIKDGQLAPPGNRSSSSSSSSSHSPSRPKSMPLQAQKLAFLEDQNHRAAEEPPLKSPERPPPSYENYFKSKGLQEKKTGLSQKLENGSSGSDEVTFPLAKNRNPIPKFGGKSKDESSIKPLLHKVKSAGLVTDQLSDSSGRRPKPSRSPPKPGLKMTKKPSQSGASLEKTDSFEKVQEAPAVAHIKAMFDSMDVGKKSVFGSDSSIGQAGSKSQPVTGDTRPKPSPKPGSGSKFRSVNV</sequence>
<dbReference type="InterPro" id="IPR024079">
    <property type="entry name" value="MetalloPept_cat_dom_sf"/>
</dbReference>
<keyword evidence="4 9" id="KW-0472">Membrane</keyword>
<dbReference type="Pfam" id="PF08516">
    <property type="entry name" value="ADAM_CR"/>
    <property type="match status" value="1"/>
</dbReference>
<dbReference type="SUPFAM" id="SSF57552">
    <property type="entry name" value="Blood coagulation inhibitor (disintegrin)"/>
    <property type="match status" value="1"/>
</dbReference>
<evidence type="ECO:0000256" key="1">
    <source>
        <dbReference type="ARBA" id="ARBA00004167"/>
    </source>
</evidence>
<dbReference type="InterPro" id="IPR036436">
    <property type="entry name" value="Disintegrin_dom_sf"/>
</dbReference>
<feature type="compositionally biased region" description="Low complexity" evidence="8">
    <location>
        <begin position="1080"/>
        <end position="1097"/>
    </location>
</feature>
<evidence type="ECO:0000256" key="5">
    <source>
        <dbReference type="ARBA" id="ARBA00023157"/>
    </source>
</evidence>
<dbReference type="InterPro" id="IPR000742">
    <property type="entry name" value="EGF"/>
</dbReference>
<feature type="compositionally biased region" description="Basic and acidic residues" evidence="8">
    <location>
        <begin position="812"/>
        <end position="822"/>
    </location>
</feature>
<evidence type="ECO:0000256" key="10">
    <source>
        <dbReference type="SAM" id="SignalP"/>
    </source>
</evidence>
<dbReference type="SMART" id="SM00608">
    <property type="entry name" value="ACR"/>
    <property type="match status" value="1"/>
</dbReference>
<feature type="compositionally biased region" description="Polar residues" evidence="8">
    <location>
        <begin position="864"/>
        <end position="873"/>
    </location>
</feature>
<dbReference type="PANTHER" id="PTHR11905:SF159">
    <property type="entry name" value="ADAM METALLOPROTEASE"/>
    <property type="match status" value="1"/>
</dbReference>
<feature type="domain" description="Disintegrin" evidence="11">
    <location>
        <begin position="423"/>
        <end position="511"/>
    </location>
</feature>
<dbReference type="SMART" id="SM00050">
    <property type="entry name" value="DISIN"/>
    <property type="match status" value="1"/>
</dbReference>
<comment type="caution">
    <text evidence="7">Lacks conserved residue(s) required for the propagation of feature annotation.</text>
</comment>
<evidence type="ECO:0000259" key="12">
    <source>
        <dbReference type="PROSITE" id="PS50215"/>
    </source>
</evidence>
<evidence type="ECO:0000256" key="7">
    <source>
        <dbReference type="PROSITE-ProRule" id="PRU00276"/>
    </source>
</evidence>
<name>A0A8B8A8X0_CRAVI</name>
<feature type="transmembrane region" description="Helical" evidence="9">
    <location>
        <begin position="718"/>
        <end position="743"/>
    </location>
</feature>
<feature type="binding site" evidence="7">
    <location>
        <position position="354"/>
    </location>
    <ligand>
        <name>Zn(2+)</name>
        <dbReference type="ChEBI" id="CHEBI:29105"/>
        <note>catalytic</note>
    </ligand>
</feature>
<dbReference type="PROSITE" id="PS50214">
    <property type="entry name" value="DISINTEGRIN_2"/>
    <property type="match status" value="1"/>
</dbReference>
<dbReference type="InterPro" id="IPR001762">
    <property type="entry name" value="Disintegrin_dom"/>
</dbReference>
<dbReference type="PROSITE" id="PS50215">
    <property type="entry name" value="ADAM_MEPRO"/>
    <property type="match status" value="1"/>
</dbReference>
<dbReference type="InterPro" id="IPR006586">
    <property type="entry name" value="ADAM_Cys-rich"/>
</dbReference>
<keyword evidence="7" id="KW-0862">Zinc</keyword>
<feature type="region of interest" description="Disordered" evidence="8">
    <location>
        <begin position="1263"/>
        <end position="1306"/>
    </location>
</feature>
<feature type="binding site" evidence="7">
    <location>
        <position position="358"/>
    </location>
    <ligand>
        <name>Zn(2+)</name>
        <dbReference type="ChEBI" id="CHEBI:29105"/>
        <note>catalytic</note>
    </ligand>
</feature>
<feature type="compositionally biased region" description="Low complexity" evidence="8">
    <location>
        <begin position="954"/>
        <end position="963"/>
    </location>
</feature>
<dbReference type="OrthoDB" id="5951731at2759"/>
<protein>
    <submittedName>
        <fullName evidence="14">Disintegrin and metalloproteinase domain-containing protein 12-like isoform X1</fullName>
    </submittedName>
</protein>
<dbReference type="Pfam" id="PF01421">
    <property type="entry name" value="Reprolysin"/>
    <property type="match status" value="1"/>
</dbReference>
<evidence type="ECO:0000256" key="9">
    <source>
        <dbReference type="SAM" id="Phobius"/>
    </source>
</evidence>
<gene>
    <name evidence="14" type="primary">LOC111100393</name>
</gene>
<dbReference type="GeneID" id="111100393"/>
<dbReference type="GO" id="GO:0004222">
    <property type="term" value="F:metalloendopeptidase activity"/>
    <property type="evidence" value="ECO:0007669"/>
    <property type="project" value="InterPro"/>
</dbReference>
<evidence type="ECO:0000259" key="11">
    <source>
        <dbReference type="PROSITE" id="PS50214"/>
    </source>
</evidence>
<dbReference type="GO" id="GO:0006509">
    <property type="term" value="P:membrane protein ectodomain proteolysis"/>
    <property type="evidence" value="ECO:0007669"/>
    <property type="project" value="TreeGrafter"/>
</dbReference>
<feature type="region of interest" description="Disordered" evidence="8">
    <location>
        <begin position="800"/>
        <end position="1240"/>
    </location>
</feature>